<evidence type="ECO:0000259" key="5">
    <source>
        <dbReference type="Pfam" id="PF01416"/>
    </source>
</evidence>
<evidence type="ECO:0000313" key="6">
    <source>
        <dbReference type="EnsemblPlants" id="PGSC0003DMT400080014"/>
    </source>
</evidence>
<dbReference type="InterPro" id="IPR001406">
    <property type="entry name" value="PsdUridine_synth_TruA"/>
</dbReference>
<evidence type="ECO:0000313" key="7">
    <source>
        <dbReference type="Proteomes" id="UP000011115"/>
    </source>
</evidence>
<keyword evidence="2 4" id="KW-0819">tRNA processing</keyword>
<keyword evidence="7" id="KW-1185">Reference proteome</keyword>
<dbReference type="HOGENOM" id="CLU_2077264_0_0_1"/>
<evidence type="ECO:0000256" key="1">
    <source>
        <dbReference type="ARBA" id="ARBA00009375"/>
    </source>
</evidence>
<dbReference type="GO" id="GO:0001522">
    <property type="term" value="P:pseudouridine synthesis"/>
    <property type="evidence" value="ECO:0007669"/>
    <property type="project" value="InterPro"/>
</dbReference>
<gene>
    <name evidence="6" type="primary">LOC102588947</name>
</gene>
<dbReference type="GO" id="GO:0003723">
    <property type="term" value="F:RNA binding"/>
    <property type="evidence" value="ECO:0007669"/>
    <property type="project" value="InterPro"/>
</dbReference>
<dbReference type="Proteomes" id="UP000011115">
    <property type="component" value="Unassembled WGS sequence"/>
</dbReference>
<protein>
    <recommendedName>
        <fullName evidence="4">tRNA pseudouridine synthase</fullName>
        <ecNumber evidence="4">5.4.99.12</ecNumber>
    </recommendedName>
</protein>
<sequence length="118" mass="14050">MGWSPIPVGFSARFSCLSRVYKYFFWQGNLNITAMQTAAEKFLGEHDFRNFCKMDADNVHNYRRHIISFEILPFNERFSSISLTLCFFYLFSTCRERINKLTSVIFLKFYDALTYFLS</sequence>
<evidence type="ECO:0000256" key="3">
    <source>
        <dbReference type="ARBA" id="ARBA00023235"/>
    </source>
</evidence>
<organism evidence="6 7">
    <name type="scientific">Solanum tuberosum</name>
    <name type="common">Potato</name>
    <dbReference type="NCBI Taxonomy" id="4113"/>
    <lineage>
        <taxon>Eukaryota</taxon>
        <taxon>Viridiplantae</taxon>
        <taxon>Streptophyta</taxon>
        <taxon>Embryophyta</taxon>
        <taxon>Tracheophyta</taxon>
        <taxon>Spermatophyta</taxon>
        <taxon>Magnoliopsida</taxon>
        <taxon>eudicotyledons</taxon>
        <taxon>Gunneridae</taxon>
        <taxon>Pentapetalae</taxon>
        <taxon>asterids</taxon>
        <taxon>lamiids</taxon>
        <taxon>Solanales</taxon>
        <taxon>Solanaceae</taxon>
        <taxon>Solanoideae</taxon>
        <taxon>Solaneae</taxon>
        <taxon>Solanum</taxon>
    </lineage>
</organism>
<dbReference type="PANTHER" id="PTHR11142">
    <property type="entry name" value="PSEUDOURIDYLATE SYNTHASE"/>
    <property type="match status" value="1"/>
</dbReference>
<comment type="catalytic activity">
    <reaction evidence="4">
        <text>uridine(38/39/40) in tRNA = pseudouridine(38/39/40) in tRNA</text>
        <dbReference type="Rhea" id="RHEA:22376"/>
        <dbReference type="Rhea" id="RHEA-COMP:10085"/>
        <dbReference type="Rhea" id="RHEA-COMP:10087"/>
        <dbReference type="ChEBI" id="CHEBI:65314"/>
        <dbReference type="ChEBI" id="CHEBI:65315"/>
        <dbReference type="EC" id="5.4.99.12"/>
    </reaction>
</comment>
<evidence type="ECO:0000256" key="4">
    <source>
        <dbReference type="RuleBase" id="RU003792"/>
    </source>
</evidence>
<dbReference type="ExpressionAtlas" id="M1D2V4">
    <property type="expression patterns" value="baseline"/>
</dbReference>
<accession>M1D2V4</accession>
<comment type="similarity">
    <text evidence="1 4">Belongs to the tRNA pseudouridine synthase TruA family.</text>
</comment>
<feature type="domain" description="Pseudouridine synthase I TruA alpha/beta" evidence="5">
    <location>
        <begin position="38"/>
        <end position="77"/>
    </location>
</feature>
<dbReference type="Gramene" id="PGSC0003DMT400080014">
    <property type="protein sequence ID" value="PGSC0003DMT400080014"/>
    <property type="gene ID" value="PGSC0003DMG400031154"/>
</dbReference>
<evidence type="ECO:0000256" key="2">
    <source>
        <dbReference type="ARBA" id="ARBA00022694"/>
    </source>
</evidence>
<dbReference type="GO" id="GO:0160147">
    <property type="term" value="F:tRNA pseudouridine(38-40) synthase activity"/>
    <property type="evidence" value="ECO:0007669"/>
    <property type="project" value="UniProtKB-EC"/>
</dbReference>
<dbReference type="GO" id="GO:0008033">
    <property type="term" value="P:tRNA processing"/>
    <property type="evidence" value="ECO:0007669"/>
    <property type="project" value="UniProtKB-KW"/>
</dbReference>
<dbReference type="EC" id="5.4.99.12" evidence="4"/>
<dbReference type="Pfam" id="PF01416">
    <property type="entry name" value="PseudoU_synth_1"/>
    <property type="match status" value="1"/>
</dbReference>
<dbReference type="AlphaFoldDB" id="M1D2V4"/>
<dbReference type="EnsemblPlants" id="PGSC0003DMT400080014">
    <property type="protein sequence ID" value="PGSC0003DMT400080014"/>
    <property type="gene ID" value="PGSC0003DMG400031154"/>
</dbReference>
<reference evidence="6" key="2">
    <citation type="submission" date="2015-06" db="UniProtKB">
        <authorList>
            <consortium name="EnsemblPlants"/>
        </authorList>
    </citation>
    <scope>IDENTIFICATION</scope>
    <source>
        <strain evidence="6">DM1-3 516 R44</strain>
    </source>
</reference>
<reference evidence="7" key="1">
    <citation type="journal article" date="2011" name="Nature">
        <title>Genome sequence and analysis of the tuber crop potato.</title>
        <authorList>
            <consortium name="The Potato Genome Sequencing Consortium"/>
        </authorList>
    </citation>
    <scope>NUCLEOTIDE SEQUENCE [LARGE SCALE GENOMIC DNA]</scope>
    <source>
        <strain evidence="7">cv. DM1-3 516 R44</strain>
    </source>
</reference>
<dbReference type="SUPFAM" id="SSF55120">
    <property type="entry name" value="Pseudouridine synthase"/>
    <property type="match status" value="1"/>
</dbReference>
<dbReference type="PANTHER" id="PTHR11142:SF5">
    <property type="entry name" value="TRNA PSEUDOURIDINE(38_39) SYNTHASE"/>
    <property type="match status" value="1"/>
</dbReference>
<proteinExistence type="inferred from homology"/>
<dbReference type="InterPro" id="IPR020097">
    <property type="entry name" value="PsdUridine_synth_TruA_a/b_dom"/>
</dbReference>
<dbReference type="Gene3D" id="3.30.70.660">
    <property type="entry name" value="Pseudouridine synthase I, catalytic domain, C-terminal subdomain"/>
    <property type="match status" value="1"/>
</dbReference>
<dbReference type="InterPro" id="IPR020103">
    <property type="entry name" value="PsdUridine_synth_cat_dom_sf"/>
</dbReference>
<keyword evidence="3 4" id="KW-0413">Isomerase</keyword>
<name>M1D2V4_SOLTU</name>
<dbReference type="InterPro" id="IPR020095">
    <property type="entry name" value="PsdUridine_synth_TruA_C"/>
</dbReference>